<accession>A0A7W3JQ78</accession>
<feature type="domain" description="Erythromycin biosynthesis protein CIII-like C-terminal" evidence="1">
    <location>
        <begin position="221"/>
        <end position="364"/>
    </location>
</feature>
<evidence type="ECO:0000313" key="2">
    <source>
        <dbReference type="EMBL" id="MBA8817012.1"/>
    </source>
</evidence>
<evidence type="ECO:0000259" key="1">
    <source>
        <dbReference type="Pfam" id="PF06722"/>
    </source>
</evidence>
<sequence length="370" mass="38386">MRALCSFAGGAGHLLPQMPLLREMAAAGHELTLIGRSSGAQAAPAGIFRRIVTRDDRRAALAQQITPLLPLNRESEVDVVAQYFAGEAALGSFAAAIACAATADVVICDEFDFGAMATGAEAGIPVVVVSVIASGALVRESRVGAALQRLSVDLGLSAQLRLHGDLFVIPFAPRMRAAEFPPPPHTTWMRPDRGPEPHPNGSIVATLGTEFNTESGDLFDRILGALAALDVPAVVAIGSDLDASRFGPQPAHIRIESFVDLEALIPRASVVLHHGGSGMFMRSVSGGAPQIVFPMGADQPFTGDRVEDLGVGTVLNALTADSALIASATGALMEDAATRARVLDLRAEALALPAPTAALNAVQALVTRPH</sequence>
<evidence type="ECO:0000313" key="3">
    <source>
        <dbReference type="Proteomes" id="UP000526083"/>
    </source>
</evidence>
<gene>
    <name evidence="2" type="ORF">FHX48_002106</name>
</gene>
<dbReference type="EMBL" id="JACGWY010000004">
    <property type="protein sequence ID" value="MBA8817012.1"/>
    <property type="molecule type" value="Genomic_DNA"/>
</dbReference>
<dbReference type="SUPFAM" id="SSF53756">
    <property type="entry name" value="UDP-Glycosyltransferase/glycogen phosphorylase"/>
    <property type="match status" value="1"/>
</dbReference>
<organism evidence="2 3">
    <name type="scientific">Microbacterium halimionae</name>
    <dbReference type="NCBI Taxonomy" id="1526413"/>
    <lineage>
        <taxon>Bacteria</taxon>
        <taxon>Bacillati</taxon>
        <taxon>Actinomycetota</taxon>
        <taxon>Actinomycetes</taxon>
        <taxon>Micrococcales</taxon>
        <taxon>Microbacteriaceae</taxon>
        <taxon>Microbacterium</taxon>
    </lineage>
</organism>
<dbReference type="InterPro" id="IPR010610">
    <property type="entry name" value="EryCIII-like_C"/>
</dbReference>
<dbReference type="Proteomes" id="UP000526083">
    <property type="component" value="Unassembled WGS sequence"/>
</dbReference>
<dbReference type="PANTHER" id="PTHR48050:SF13">
    <property type="entry name" value="STEROL 3-BETA-GLUCOSYLTRANSFERASE UGT80A2"/>
    <property type="match status" value="1"/>
</dbReference>
<dbReference type="AlphaFoldDB" id="A0A7W3JQ78"/>
<dbReference type="InterPro" id="IPR050426">
    <property type="entry name" value="Glycosyltransferase_28"/>
</dbReference>
<dbReference type="RefSeq" id="WP_167045262.1">
    <property type="nucleotide sequence ID" value="NZ_JAAOZB010000001.1"/>
</dbReference>
<dbReference type="GO" id="GO:0008194">
    <property type="term" value="F:UDP-glycosyltransferase activity"/>
    <property type="evidence" value="ECO:0007669"/>
    <property type="project" value="InterPro"/>
</dbReference>
<reference evidence="2 3" key="1">
    <citation type="submission" date="2020-07" db="EMBL/GenBank/DDBJ databases">
        <title>Sequencing the genomes of 1000 actinobacteria strains.</title>
        <authorList>
            <person name="Klenk H.-P."/>
        </authorList>
    </citation>
    <scope>NUCLEOTIDE SEQUENCE [LARGE SCALE GENOMIC DNA]</scope>
    <source>
        <strain evidence="2 3">DSM 27576</strain>
    </source>
</reference>
<comment type="caution">
    <text evidence="2">The sequence shown here is derived from an EMBL/GenBank/DDBJ whole genome shotgun (WGS) entry which is preliminary data.</text>
</comment>
<proteinExistence type="predicted"/>
<protein>
    <submittedName>
        <fullName evidence="2">UDP:flavonoid glycosyltransferase YjiC (YdhE family)</fullName>
    </submittedName>
</protein>
<dbReference type="InterPro" id="IPR002213">
    <property type="entry name" value="UDP_glucos_trans"/>
</dbReference>
<dbReference type="Pfam" id="PF06722">
    <property type="entry name" value="EryCIII-like_C"/>
    <property type="match status" value="1"/>
</dbReference>
<keyword evidence="3" id="KW-1185">Reference proteome</keyword>
<keyword evidence="2" id="KW-0808">Transferase</keyword>
<dbReference type="Gene3D" id="3.40.50.2000">
    <property type="entry name" value="Glycogen Phosphorylase B"/>
    <property type="match status" value="2"/>
</dbReference>
<dbReference type="CDD" id="cd03784">
    <property type="entry name" value="GT1_Gtf-like"/>
    <property type="match status" value="1"/>
</dbReference>
<dbReference type="PANTHER" id="PTHR48050">
    <property type="entry name" value="STEROL 3-BETA-GLUCOSYLTRANSFERASE"/>
    <property type="match status" value="1"/>
</dbReference>
<dbReference type="GO" id="GO:0017000">
    <property type="term" value="P:antibiotic biosynthetic process"/>
    <property type="evidence" value="ECO:0007669"/>
    <property type="project" value="UniProtKB-ARBA"/>
</dbReference>
<name>A0A7W3JQ78_9MICO</name>
<dbReference type="GO" id="GO:0016758">
    <property type="term" value="F:hexosyltransferase activity"/>
    <property type="evidence" value="ECO:0007669"/>
    <property type="project" value="UniProtKB-ARBA"/>
</dbReference>